<dbReference type="RefSeq" id="WP_089671522.1">
    <property type="nucleotide sequence ID" value="NZ_CP024845.1"/>
</dbReference>
<dbReference type="STRING" id="1073996.SAMN05444271_10665"/>
<dbReference type="GeneID" id="35000968"/>
<name>A0A1H6SWD9_9EURY</name>
<dbReference type="OrthoDB" id="383948at2157"/>
<evidence type="ECO:0000313" key="1">
    <source>
        <dbReference type="EMBL" id="SEI71196.1"/>
    </source>
</evidence>
<accession>A0A1H6SWD9</accession>
<sequence>MDLVVTTPGVETAQLRAELGSASTSDCQLVVERATRCGSTAVDPIHATRLRLAVVPCGVSLHAADRFRERLAGGQSVDGLIVRGGQRGSTVKRRLADRFNCPVTVTSGRKRGRRQYYSKR</sequence>
<reference evidence="1 2" key="1">
    <citation type="submission" date="2016-10" db="EMBL/GenBank/DDBJ databases">
        <authorList>
            <person name="de Groot N.N."/>
        </authorList>
    </citation>
    <scope>NUCLEOTIDE SEQUENCE [LARGE SCALE GENOMIC DNA]</scope>
    <source>
        <strain evidence="1 2">DSM 22187</strain>
    </source>
</reference>
<organism evidence="1 2">
    <name type="scientific">Halohasta litchfieldiae</name>
    <dbReference type="NCBI Taxonomy" id="1073996"/>
    <lineage>
        <taxon>Archaea</taxon>
        <taxon>Methanobacteriati</taxon>
        <taxon>Methanobacteriota</taxon>
        <taxon>Stenosarchaea group</taxon>
        <taxon>Halobacteria</taxon>
        <taxon>Halobacteriales</taxon>
        <taxon>Haloferacaceae</taxon>
        <taxon>Halohasta</taxon>
    </lineage>
</organism>
<protein>
    <submittedName>
        <fullName evidence="1">Uncharacterized protein</fullName>
    </submittedName>
</protein>
<dbReference type="EMBL" id="FNYR01000006">
    <property type="protein sequence ID" value="SEI71196.1"/>
    <property type="molecule type" value="Genomic_DNA"/>
</dbReference>
<keyword evidence="2" id="KW-1185">Reference proteome</keyword>
<evidence type="ECO:0000313" key="2">
    <source>
        <dbReference type="Proteomes" id="UP000198888"/>
    </source>
</evidence>
<dbReference type="AlphaFoldDB" id="A0A1H6SWD9"/>
<accession>A0A2H4PXY2</accession>
<gene>
    <name evidence="1" type="ORF">SAMN05444271_10665</name>
</gene>
<proteinExistence type="predicted"/>
<dbReference type="Proteomes" id="UP000198888">
    <property type="component" value="Unassembled WGS sequence"/>
</dbReference>
<dbReference type="KEGG" id="hae:halTADL_0134"/>